<dbReference type="EMBL" id="WBOF01000003">
    <property type="protein sequence ID" value="MQS17175.1"/>
    <property type="molecule type" value="Genomic_DNA"/>
</dbReference>
<evidence type="ECO:0000313" key="1">
    <source>
        <dbReference type="EMBL" id="MQS17175.1"/>
    </source>
</evidence>
<comment type="caution">
    <text evidence="1">The sequence shown here is derived from an EMBL/GenBank/DDBJ whole genome shotgun (WGS) entry which is preliminary data.</text>
</comment>
<keyword evidence="2" id="KW-1185">Reference proteome</keyword>
<dbReference type="RefSeq" id="WP_153469243.1">
    <property type="nucleotide sequence ID" value="NZ_WBOF01000003.1"/>
</dbReference>
<evidence type="ECO:0000313" key="2">
    <source>
        <dbReference type="Proteomes" id="UP000450000"/>
    </source>
</evidence>
<gene>
    <name evidence="1" type="ORF">F7Q99_34590</name>
</gene>
<dbReference type="Proteomes" id="UP000450000">
    <property type="component" value="Unassembled WGS sequence"/>
</dbReference>
<name>A0A6N7L1X0_9ACTN</name>
<dbReference type="AlphaFoldDB" id="A0A6N7L1X0"/>
<sequence>MSPDQPLPLPPVPAPYQLPFHYGALHNIGLDYLVDPDPVREVLAEHHPDLVAADFDGRACVSLNYQLYFAQYPNGGGITQEIEVNIVAHPAGAAGRLPALGYDQYARGFDQTKLLGIARIHVLCDNPLAIDAGTKLYAEPKYPGWFETTMPSLNGPAQHRTWSITCKQAGLTVDRTGIDRQDHTLFSFQADLTGLTPEPVNNTPITGYGTDPLGGLLAGPMNVYQPYQYHPLDDTNRARVRLTVADPASSVGRHLTDLLGNSLAAGVWTYQSAPVAAHNRPYYIPAKV</sequence>
<proteinExistence type="predicted"/>
<reference evidence="1 2" key="1">
    <citation type="submission" date="2019-09" db="EMBL/GenBank/DDBJ databases">
        <title>Genome Sequences of Streptomyces kaniharaensis ATCC 21070.</title>
        <authorList>
            <person name="Zhu W."/>
            <person name="De Crecy-Lagard V."/>
            <person name="Richards N.G."/>
        </authorList>
    </citation>
    <scope>NUCLEOTIDE SEQUENCE [LARGE SCALE GENOMIC DNA]</scope>
    <source>
        <strain evidence="1 2">SF-557</strain>
    </source>
</reference>
<protein>
    <recommendedName>
        <fullName evidence="3">Acetoacetate decarboxylase</fullName>
    </recommendedName>
</protein>
<evidence type="ECO:0008006" key="3">
    <source>
        <dbReference type="Google" id="ProtNLM"/>
    </source>
</evidence>
<organism evidence="1 2">
    <name type="scientific">Streptomyces kaniharaensis</name>
    <dbReference type="NCBI Taxonomy" id="212423"/>
    <lineage>
        <taxon>Bacteria</taxon>
        <taxon>Bacillati</taxon>
        <taxon>Actinomycetota</taxon>
        <taxon>Actinomycetes</taxon>
        <taxon>Kitasatosporales</taxon>
        <taxon>Streptomycetaceae</taxon>
        <taxon>Streptomyces</taxon>
    </lineage>
</organism>
<accession>A0A6N7L1X0</accession>
<dbReference type="OrthoDB" id="3423940at2"/>